<accession>A0A6M3XPN1</accession>
<proteinExistence type="predicted"/>
<protein>
    <submittedName>
        <fullName evidence="1">Uncharacterized protein</fullName>
    </submittedName>
</protein>
<name>A0A6M3XPN1_9ZZZZ</name>
<reference evidence="1" key="1">
    <citation type="submission" date="2020-03" db="EMBL/GenBank/DDBJ databases">
        <title>The deep terrestrial virosphere.</title>
        <authorList>
            <person name="Holmfeldt K."/>
            <person name="Nilsson E."/>
            <person name="Simone D."/>
            <person name="Lopez-Fernandez M."/>
            <person name="Wu X."/>
            <person name="de Brujin I."/>
            <person name="Lundin D."/>
            <person name="Andersson A."/>
            <person name="Bertilsson S."/>
            <person name="Dopson M."/>
        </authorList>
    </citation>
    <scope>NUCLEOTIDE SEQUENCE</scope>
    <source>
        <strain evidence="1">TM448B01698</strain>
    </source>
</reference>
<organism evidence="1">
    <name type="scientific">viral metagenome</name>
    <dbReference type="NCBI Taxonomy" id="1070528"/>
    <lineage>
        <taxon>unclassified sequences</taxon>
        <taxon>metagenomes</taxon>
        <taxon>organismal metagenomes</taxon>
    </lineage>
</organism>
<gene>
    <name evidence="1" type="ORF">TM448B01698_0009</name>
</gene>
<evidence type="ECO:0000313" key="1">
    <source>
        <dbReference type="EMBL" id="QJH99831.1"/>
    </source>
</evidence>
<sequence length="97" mass="11750">MKGKSRQEIFDFIAAELCRRVGCPWPPEHKVEVDDYTWTLAEEEDFRQWIATYLKTTPLFKRRGKKEIMREADWIIFQYSWKCTDGGKWKETVDEQK</sequence>
<dbReference type="AlphaFoldDB" id="A0A6M3XPN1"/>
<dbReference type="EMBL" id="MT144811">
    <property type="protein sequence ID" value="QJH99831.1"/>
    <property type="molecule type" value="Genomic_DNA"/>
</dbReference>